<dbReference type="Proteomes" id="UP000305109">
    <property type="component" value="Unassembled WGS sequence"/>
</dbReference>
<feature type="transmembrane region" description="Helical" evidence="2">
    <location>
        <begin position="81"/>
        <end position="104"/>
    </location>
</feature>
<gene>
    <name evidence="3" type="ORF">FCG67_14085</name>
</gene>
<proteinExistence type="predicted"/>
<keyword evidence="2" id="KW-0472">Membrane</keyword>
<dbReference type="RefSeq" id="WP_136910394.1">
    <property type="nucleotide sequence ID" value="NZ_SUMD01000006.1"/>
</dbReference>
<evidence type="ECO:0000313" key="3">
    <source>
        <dbReference type="EMBL" id="TJZ76988.1"/>
    </source>
</evidence>
<name>A0ABY2RIM1_9NOCA</name>
<reference evidence="3 4" key="1">
    <citation type="submission" date="2019-04" db="EMBL/GenBank/DDBJ databases">
        <title>Rhodococcus oryzae sp. nov., a novel actinomycete isolated from rhizosphere soil of rice (Oryza sativa L.).</title>
        <authorList>
            <person name="Li C."/>
        </authorList>
    </citation>
    <scope>NUCLEOTIDE SEQUENCE [LARGE SCALE GENOMIC DNA]</scope>
    <source>
        <strain evidence="3 4">NEAU-CX67</strain>
    </source>
</reference>
<dbReference type="EMBL" id="SUMD01000006">
    <property type="protein sequence ID" value="TJZ76988.1"/>
    <property type="molecule type" value="Genomic_DNA"/>
</dbReference>
<feature type="transmembrane region" description="Helical" evidence="2">
    <location>
        <begin position="26"/>
        <end position="46"/>
    </location>
</feature>
<keyword evidence="2" id="KW-0812">Transmembrane</keyword>
<keyword evidence="4" id="KW-1185">Reference proteome</keyword>
<feature type="region of interest" description="Disordered" evidence="1">
    <location>
        <begin position="1"/>
        <end position="21"/>
    </location>
</feature>
<sequence length="139" mass="14538">MTGQQPQFTTPPPGWQSMPQNPEKNGFGITAIITAIIGLLFCLMPITGFIGFILGVIALIFGLAGWGRVRKNKATNGKTAITGAVLGALAIAGGIAGIVMFFTAVEDFGNDMDKIGDDWNSYSDCMADADTSAEMAACK</sequence>
<evidence type="ECO:0000313" key="4">
    <source>
        <dbReference type="Proteomes" id="UP000305109"/>
    </source>
</evidence>
<organism evidence="3 4">
    <name type="scientific">Rhodococcus oryzae</name>
    <dbReference type="NCBI Taxonomy" id="2571143"/>
    <lineage>
        <taxon>Bacteria</taxon>
        <taxon>Bacillati</taxon>
        <taxon>Actinomycetota</taxon>
        <taxon>Actinomycetes</taxon>
        <taxon>Mycobacteriales</taxon>
        <taxon>Nocardiaceae</taxon>
        <taxon>Rhodococcus</taxon>
    </lineage>
</organism>
<evidence type="ECO:0000256" key="1">
    <source>
        <dbReference type="SAM" id="MobiDB-lite"/>
    </source>
</evidence>
<evidence type="ECO:0000256" key="2">
    <source>
        <dbReference type="SAM" id="Phobius"/>
    </source>
</evidence>
<protein>
    <submittedName>
        <fullName evidence="3">DUF4190 domain-containing protein</fullName>
    </submittedName>
</protein>
<accession>A0ABY2RIM1</accession>
<keyword evidence="2" id="KW-1133">Transmembrane helix</keyword>
<comment type="caution">
    <text evidence="3">The sequence shown here is derived from an EMBL/GenBank/DDBJ whole genome shotgun (WGS) entry which is preliminary data.</text>
</comment>